<accession>A0AAE3SDL9</accession>
<sequence length="558" mass="63957">MKKLKYILVILLVLIGGLYVWFKSMILSPPEIEDQSVLSLEVQQLSDSLSVCGDSWLHQNNGGIYELMISGKPFELGVKNGKLTQELAGKQEEYFIDFIKTLIPSETTLNYLKYFITYFNKDLDKYIHQEYLEEIYGISMFASDEYDFIGDKYHRVLNYHAAHDIGHTIQNMNLVACTAFSVQDELTEDSTIYVGRNLDFSAGDDFARNKIVVFCKPDQGYQFAYISWGGMMGVLSGMNEHGLTISLNSAKSGIPMSAKSPVCIVSRDVLQHAKNIEEAYQIISGYETFVSESFLVSSASDHKVVVIEKSQEQTAIYESGESKLVLTNHFQSKELANTELNIESIEEGCSLYRLKRTHELLDRDSLYNYQKVADILRDKNGVNDESIGIGNESAVNQLICHHSVVFNPEKRLMWVSEFPYQENEFVAYDLNKLFNDDFDIKNNEINVDSLKIDATDFYNDHGVEEIWKYRNRIDSIKKIIIPDESVILGAGYIDQLINKNPDFYYGYYVVGLYYKERGEYKKALNYFNKALKLQFPRVVDKEQVKSKIQEVSDILAEN</sequence>
<dbReference type="PROSITE" id="PS50293">
    <property type="entry name" value="TPR_REGION"/>
    <property type="match status" value="1"/>
</dbReference>
<dbReference type="SUPFAM" id="SSF56235">
    <property type="entry name" value="N-terminal nucleophile aminohydrolases (Ntn hydrolases)"/>
    <property type="match status" value="1"/>
</dbReference>
<evidence type="ECO:0000313" key="3">
    <source>
        <dbReference type="EMBL" id="MCW3785563.1"/>
    </source>
</evidence>
<evidence type="ECO:0000256" key="1">
    <source>
        <dbReference type="PROSITE-ProRule" id="PRU00339"/>
    </source>
</evidence>
<dbReference type="Proteomes" id="UP001209229">
    <property type="component" value="Unassembled WGS sequence"/>
</dbReference>
<feature type="repeat" description="TPR" evidence="1">
    <location>
        <begin position="504"/>
        <end position="537"/>
    </location>
</feature>
<organism evidence="3 4">
    <name type="scientific">Plebeiibacterium sediminum</name>
    <dbReference type="NCBI Taxonomy" id="2992112"/>
    <lineage>
        <taxon>Bacteria</taxon>
        <taxon>Pseudomonadati</taxon>
        <taxon>Bacteroidota</taxon>
        <taxon>Bacteroidia</taxon>
        <taxon>Marinilabiliales</taxon>
        <taxon>Marinilabiliaceae</taxon>
        <taxon>Plebeiibacterium</taxon>
    </lineage>
</organism>
<dbReference type="NCBIfam" id="NF040521">
    <property type="entry name" value="C45_proenzyme"/>
    <property type="match status" value="1"/>
</dbReference>
<evidence type="ECO:0000259" key="2">
    <source>
        <dbReference type="Pfam" id="PF03417"/>
    </source>
</evidence>
<gene>
    <name evidence="3" type="ORF">OM075_03755</name>
</gene>
<dbReference type="Gene3D" id="3.60.60.10">
    <property type="entry name" value="Penicillin V Acylase, Chain A"/>
    <property type="match status" value="1"/>
</dbReference>
<dbReference type="PROSITE" id="PS50005">
    <property type="entry name" value="TPR"/>
    <property type="match status" value="1"/>
</dbReference>
<feature type="domain" description="Peptidase C45 hydrolase" evidence="2">
    <location>
        <begin position="188"/>
        <end position="415"/>
    </location>
</feature>
<keyword evidence="1" id="KW-0802">TPR repeat</keyword>
<dbReference type="InterPro" id="IPR005079">
    <property type="entry name" value="Peptidase_C45_hydrolase"/>
</dbReference>
<dbReference type="InterPro" id="IPR047803">
    <property type="entry name" value="DCD1A/B-like"/>
</dbReference>
<protein>
    <submittedName>
        <fullName evidence="3">C45 family peptidase</fullName>
    </submittedName>
</protein>
<proteinExistence type="predicted"/>
<dbReference type="InterPro" id="IPR019734">
    <property type="entry name" value="TPR_rpt"/>
</dbReference>
<evidence type="ECO:0000313" key="4">
    <source>
        <dbReference type="Proteomes" id="UP001209229"/>
    </source>
</evidence>
<dbReference type="InterPro" id="IPR011990">
    <property type="entry name" value="TPR-like_helical_dom_sf"/>
</dbReference>
<dbReference type="AlphaFoldDB" id="A0AAE3SDL9"/>
<dbReference type="SUPFAM" id="SSF48452">
    <property type="entry name" value="TPR-like"/>
    <property type="match status" value="1"/>
</dbReference>
<dbReference type="PANTHER" id="PTHR35190">
    <property type="entry name" value="PROTEIN DCD1B"/>
    <property type="match status" value="1"/>
</dbReference>
<dbReference type="EMBL" id="JAPDPJ010000004">
    <property type="protein sequence ID" value="MCW3785563.1"/>
    <property type="molecule type" value="Genomic_DNA"/>
</dbReference>
<dbReference type="InterPro" id="IPR047794">
    <property type="entry name" value="C45_proenzyme-like"/>
</dbReference>
<reference evidence="3" key="1">
    <citation type="submission" date="2022-10" db="EMBL/GenBank/DDBJ databases">
        <authorList>
            <person name="Yu W.X."/>
        </authorList>
    </citation>
    <scope>NUCLEOTIDE SEQUENCE</scope>
    <source>
        <strain evidence="3">AAT</strain>
    </source>
</reference>
<comment type="caution">
    <text evidence="3">The sequence shown here is derived from an EMBL/GenBank/DDBJ whole genome shotgun (WGS) entry which is preliminary data.</text>
</comment>
<dbReference type="Gene3D" id="1.25.40.10">
    <property type="entry name" value="Tetratricopeptide repeat domain"/>
    <property type="match status" value="1"/>
</dbReference>
<dbReference type="InterPro" id="IPR029055">
    <property type="entry name" value="Ntn_hydrolases_N"/>
</dbReference>
<dbReference type="RefSeq" id="WP_301189135.1">
    <property type="nucleotide sequence ID" value="NZ_JAPDPJ010000004.1"/>
</dbReference>
<keyword evidence="4" id="KW-1185">Reference proteome</keyword>
<dbReference type="PANTHER" id="PTHR35190:SF2">
    <property type="entry name" value="PROTEIN DCD1B"/>
    <property type="match status" value="1"/>
</dbReference>
<dbReference type="Pfam" id="PF03417">
    <property type="entry name" value="AAT"/>
    <property type="match status" value="1"/>
</dbReference>
<name>A0AAE3SDL9_9BACT</name>